<dbReference type="AlphaFoldDB" id="A0A7T0DZ30"/>
<proteinExistence type="predicted"/>
<organism evidence="1">
    <name type="scientific">Enterobacter mori</name>
    <dbReference type="NCBI Taxonomy" id="539813"/>
    <lineage>
        <taxon>Bacteria</taxon>
        <taxon>Pseudomonadati</taxon>
        <taxon>Pseudomonadota</taxon>
        <taxon>Gammaproteobacteria</taxon>
        <taxon>Enterobacterales</taxon>
        <taxon>Enterobacteriaceae</taxon>
        <taxon>Enterobacter</taxon>
    </lineage>
</organism>
<sequence>MIILDVLNIRQRLFPAVMLNHYGDREWLRPVLDKVNITTAAPGAEAQTPAAISSPLNSPPRLKNLILPTCKMVRVAVLYRHPEKQAMAYKEANPQMFVRIIVPKLARVMNTNNSRCYPWEDKKQ</sequence>
<protein>
    <submittedName>
        <fullName evidence="1">Uncharacterized protein</fullName>
    </submittedName>
</protein>
<evidence type="ECO:0000313" key="1">
    <source>
        <dbReference type="EMBL" id="QPK02129.1"/>
    </source>
</evidence>
<reference evidence="1" key="1">
    <citation type="submission" date="2020-09" db="EMBL/GenBank/DDBJ databases">
        <title>First Report of a novel Colistin-Resistant species of Enterobacter cloacae complex Producing MCR-5 isolated from hospital sewage water.</title>
        <authorList>
            <person name="Zhou K."/>
        </authorList>
    </citation>
    <scope>NUCLEOTIDE SEQUENCE [LARGE SCALE GENOMIC DNA]</scope>
    <source>
        <strain evidence="1">HSW1412</strain>
    </source>
</reference>
<gene>
    <name evidence="1" type="ORF">IDM36_08475</name>
</gene>
<dbReference type="EMBL" id="CP061801">
    <property type="protein sequence ID" value="QPK02129.1"/>
    <property type="molecule type" value="Genomic_DNA"/>
</dbReference>
<accession>A0A7T0DZ30</accession>
<name>A0A7T0DZ30_9ENTR</name>